<evidence type="ECO:0000313" key="1">
    <source>
        <dbReference type="EMBL" id="ETV70211.1"/>
    </source>
</evidence>
<dbReference type="Gene3D" id="3.10.10.10">
    <property type="entry name" value="HIV Type 1 Reverse Transcriptase, subunit A, domain 1"/>
    <property type="match status" value="1"/>
</dbReference>
<name>W4FTE7_APHAT</name>
<dbReference type="AlphaFoldDB" id="W4FTE7"/>
<dbReference type="OrthoDB" id="121795at2759"/>
<dbReference type="STRING" id="112090.W4FTE7"/>
<dbReference type="SUPFAM" id="SSF56672">
    <property type="entry name" value="DNA/RNA polymerases"/>
    <property type="match status" value="1"/>
</dbReference>
<gene>
    <name evidence="1" type="ORF">H257_14243</name>
</gene>
<dbReference type="VEuPathDB" id="FungiDB:H257_14243"/>
<protein>
    <submittedName>
        <fullName evidence="1">Uncharacterized protein</fullName>
    </submittedName>
</protein>
<accession>W4FTE7</accession>
<organism evidence="1">
    <name type="scientific">Aphanomyces astaci</name>
    <name type="common">Crayfish plague agent</name>
    <dbReference type="NCBI Taxonomy" id="112090"/>
    <lineage>
        <taxon>Eukaryota</taxon>
        <taxon>Sar</taxon>
        <taxon>Stramenopiles</taxon>
        <taxon>Oomycota</taxon>
        <taxon>Saprolegniomycetes</taxon>
        <taxon>Saprolegniales</taxon>
        <taxon>Verrucalvaceae</taxon>
        <taxon>Aphanomyces</taxon>
    </lineage>
</organism>
<dbReference type="GeneID" id="20816239"/>
<dbReference type="EMBL" id="KI913168">
    <property type="protein sequence ID" value="ETV70211.1"/>
    <property type="molecule type" value="Genomic_DNA"/>
</dbReference>
<dbReference type="InterPro" id="IPR043502">
    <property type="entry name" value="DNA/RNA_pol_sf"/>
</dbReference>
<proteinExistence type="predicted"/>
<reference evidence="1" key="1">
    <citation type="submission" date="2013-12" db="EMBL/GenBank/DDBJ databases">
        <title>The Genome Sequence of Aphanomyces astaci APO3.</title>
        <authorList>
            <consortium name="The Broad Institute Genomics Platform"/>
            <person name="Russ C."/>
            <person name="Tyler B."/>
            <person name="van West P."/>
            <person name="Dieguez-Uribeondo J."/>
            <person name="Young S.K."/>
            <person name="Zeng Q."/>
            <person name="Gargeya S."/>
            <person name="Fitzgerald M."/>
            <person name="Abouelleil A."/>
            <person name="Alvarado L."/>
            <person name="Chapman S.B."/>
            <person name="Gainer-Dewar J."/>
            <person name="Goldberg J."/>
            <person name="Griggs A."/>
            <person name="Gujja S."/>
            <person name="Hansen M."/>
            <person name="Howarth C."/>
            <person name="Imamovic A."/>
            <person name="Ireland A."/>
            <person name="Larimer J."/>
            <person name="McCowan C."/>
            <person name="Murphy C."/>
            <person name="Pearson M."/>
            <person name="Poon T.W."/>
            <person name="Priest M."/>
            <person name="Roberts A."/>
            <person name="Saif S."/>
            <person name="Shea T."/>
            <person name="Sykes S."/>
            <person name="Wortman J."/>
            <person name="Nusbaum C."/>
            <person name="Birren B."/>
        </authorList>
    </citation>
    <scope>NUCLEOTIDE SEQUENCE [LARGE SCALE GENOMIC DNA]</scope>
    <source>
        <strain evidence="1">APO3</strain>
    </source>
</reference>
<sequence length="292" mass="32452">MKDHSFSNFHHEVRTPSLFPVTVAALAQDQVVPAKVAWGDEAPDDGFEIVGGQEAQFGKHRYVAGLKESPNVFHNCCTVAVIMGSAFNFAFSFVDLFLAIPLADTLVCSIVTPSGDDLEEGGDALTEQSHCSTLRIKASMVQMPEAKDAVEAALQDLINEAINNFNLSDPPAVKPLKVTPKDGCVPYRCKGQKHNLLEESFLYLFAKELYDAGVIKRNQQSPWCSPVNPPLKIADQWTDDDVLKNYRLTNDYRVVNSMTKPKAGTMPFQATIFQNLREMKAMGVFDLPKYFW</sequence>
<dbReference type="RefSeq" id="XP_009840307.1">
    <property type="nucleotide sequence ID" value="XM_009842005.1"/>
</dbReference>